<dbReference type="EMBL" id="JAVXUO010001852">
    <property type="protein sequence ID" value="KAK2978625.1"/>
    <property type="molecule type" value="Genomic_DNA"/>
</dbReference>
<evidence type="ECO:0000313" key="1">
    <source>
        <dbReference type="EMBL" id="KAK2978625.1"/>
    </source>
</evidence>
<organism evidence="1 2">
    <name type="scientific">Escallonia rubra</name>
    <dbReference type="NCBI Taxonomy" id="112253"/>
    <lineage>
        <taxon>Eukaryota</taxon>
        <taxon>Viridiplantae</taxon>
        <taxon>Streptophyta</taxon>
        <taxon>Embryophyta</taxon>
        <taxon>Tracheophyta</taxon>
        <taxon>Spermatophyta</taxon>
        <taxon>Magnoliopsida</taxon>
        <taxon>eudicotyledons</taxon>
        <taxon>Gunneridae</taxon>
        <taxon>Pentapetalae</taxon>
        <taxon>asterids</taxon>
        <taxon>campanulids</taxon>
        <taxon>Escalloniales</taxon>
        <taxon>Escalloniaceae</taxon>
        <taxon>Escallonia</taxon>
    </lineage>
</organism>
<protein>
    <submittedName>
        <fullName evidence="1">Uncharacterized protein</fullName>
    </submittedName>
</protein>
<dbReference type="Proteomes" id="UP001187471">
    <property type="component" value="Unassembled WGS sequence"/>
</dbReference>
<proteinExistence type="predicted"/>
<keyword evidence="2" id="KW-1185">Reference proteome</keyword>
<accession>A0AA88RRA0</accession>
<comment type="caution">
    <text evidence="1">The sequence shown here is derived from an EMBL/GenBank/DDBJ whole genome shotgun (WGS) entry which is preliminary data.</text>
</comment>
<dbReference type="AlphaFoldDB" id="A0AA88RRA0"/>
<reference evidence="1" key="1">
    <citation type="submission" date="2022-12" db="EMBL/GenBank/DDBJ databases">
        <title>Draft genome assemblies for two species of Escallonia (Escalloniales).</title>
        <authorList>
            <person name="Chanderbali A."/>
            <person name="Dervinis C."/>
            <person name="Anghel I."/>
            <person name="Soltis D."/>
            <person name="Soltis P."/>
            <person name="Zapata F."/>
        </authorList>
    </citation>
    <scope>NUCLEOTIDE SEQUENCE</scope>
    <source>
        <strain evidence="1">UCBG92.1500</strain>
        <tissue evidence="1">Leaf</tissue>
    </source>
</reference>
<evidence type="ECO:0000313" key="2">
    <source>
        <dbReference type="Proteomes" id="UP001187471"/>
    </source>
</evidence>
<sequence>MMYLTRAEYSLPESLEPTDRPDAAVFSSWIASPTPDSTTFSSFSFGPSLLASPLQSQSSVA</sequence>
<gene>
    <name evidence="1" type="ORF">RJ640_020935</name>
</gene>
<name>A0AA88RRA0_9ASTE</name>